<evidence type="ECO:0000259" key="1">
    <source>
        <dbReference type="Pfam" id="PF13468"/>
    </source>
</evidence>
<evidence type="ECO:0000313" key="2">
    <source>
        <dbReference type="EMBL" id="QCW99039.1"/>
    </source>
</evidence>
<dbReference type="OrthoDB" id="9111355at2"/>
<evidence type="ECO:0000313" key="3">
    <source>
        <dbReference type="Proteomes" id="UP000310017"/>
    </source>
</evidence>
<dbReference type="CDD" id="cd06587">
    <property type="entry name" value="VOC"/>
    <property type="match status" value="1"/>
</dbReference>
<feature type="domain" description="Glyoxalase-like" evidence="1">
    <location>
        <begin position="7"/>
        <end position="175"/>
    </location>
</feature>
<dbReference type="Gene3D" id="3.10.180.10">
    <property type="entry name" value="2,3-Dihydroxybiphenyl 1,2-Dioxygenase, domain 1"/>
    <property type="match status" value="1"/>
</dbReference>
<dbReference type="InterPro" id="IPR025870">
    <property type="entry name" value="Glyoxalase-like_dom"/>
</dbReference>
<gene>
    <name evidence="2" type="ORF">FGM00_02490</name>
</gene>
<dbReference type="SUPFAM" id="SSF54593">
    <property type="entry name" value="Glyoxalase/Bleomycin resistance protein/Dihydroxybiphenyl dioxygenase"/>
    <property type="match status" value="1"/>
</dbReference>
<keyword evidence="3" id="KW-1185">Reference proteome</keyword>
<dbReference type="InterPro" id="IPR029068">
    <property type="entry name" value="Glyas_Bleomycin-R_OHBP_Dase"/>
</dbReference>
<sequence length="211" mass="23512">MAIPRKIDHIVYAVQDLDASISEFEEKLGMRPIFGGFHKVFGTKNALISLGDACYLELLAGDNTNTAVPKPRWMGVDMLQTNQITRWALKSNQLKMDSEILKNLNPEMGIIRGGSRNVANGGSLEWGLIMPLPYPEVELLPFMVDWSTSTVHPTDKLPDMGCRLLNLYGTHPTPKIFDGIFEQLNIDLEIKTSTEIKLTAIIECPNGTIEI</sequence>
<reference evidence="2 3" key="1">
    <citation type="submission" date="2019-05" db="EMBL/GenBank/DDBJ databases">
        <title>Genome sequencing of F202Z8.</title>
        <authorList>
            <person name="Kwon Y.M."/>
        </authorList>
    </citation>
    <scope>NUCLEOTIDE SEQUENCE [LARGE SCALE GENOMIC DNA]</scope>
    <source>
        <strain evidence="2 3">F202Z8</strain>
    </source>
</reference>
<dbReference type="RefSeq" id="WP_138851394.1">
    <property type="nucleotide sequence ID" value="NZ_CP040710.1"/>
</dbReference>
<dbReference type="Proteomes" id="UP000310017">
    <property type="component" value="Chromosome"/>
</dbReference>
<protein>
    <submittedName>
        <fullName evidence="2">VOC family protein</fullName>
    </submittedName>
</protein>
<proteinExistence type="predicted"/>
<dbReference type="KEGG" id="asag:FGM00_02490"/>
<dbReference type="EMBL" id="CP040710">
    <property type="protein sequence ID" value="QCW99039.1"/>
    <property type="molecule type" value="Genomic_DNA"/>
</dbReference>
<organism evidence="2 3">
    <name type="scientific">Aggregatimonas sangjinii</name>
    <dbReference type="NCBI Taxonomy" id="2583587"/>
    <lineage>
        <taxon>Bacteria</taxon>
        <taxon>Pseudomonadati</taxon>
        <taxon>Bacteroidota</taxon>
        <taxon>Flavobacteriia</taxon>
        <taxon>Flavobacteriales</taxon>
        <taxon>Flavobacteriaceae</taxon>
        <taxon>Aggregatimonas</taxon>
    </lineage>
</organism>
<dbReference type="Pfam" id="PF13468">
    <property type="entry name" value="Glyoxalase_3"/>
    <property type="match status" value="1"/>
</dbReference>
<dbReference type="PANTHER" id="PTHR40265">
    <property type="entry name" value="BLL2707 PROTEIN"/>
    <property type="match status" value="1"/>
</dbReference>
<name>A0A5B7SPV1_9FLAO</name>
<dbReference type="AlphaFoldDB" id="A0A5B7SPV1"/>
<dbReference type="PANTHER" id="PTHR40265:SF1">
    <property type="entry name" value="GLYOXALASE-LIKE DOMAIN-CONTAINING PROTEIN"/>
    <property type="match status" value="1"/>
</dbReference>
<accession>A0A5B7SPV1</accession>